<dbReference type="Proteomes" id="UP000789396">
    <property type="component" value="Unassembled WGS sequence"/>
</dbReference>
<dbReference type="EMBL" id="CAJVPZ010029872">
    <property type="protein sequence ID" value="CAG8735305.1"/>
    <property type="molecule type" value="Genomic_DNA"/>
</dbReference>
<evidence type="ECO:0000313" key="2">
    <source>
        <dbReference type="EMBL" id="CAG8735305.1"/>
    </source>
</evidence>
<dbReference type="InterPro" id="IPR056146">
    <property type="entry name" value="DUF7729"/>
</dbReference>
<sequence length="234" mass="25793">LAAPPTTTDFSLQSTLSCIAAFIEFVSDPLVIKCLLPGDFHNLDPLLDPHSTALQKQNAITAFVSKVCPLNCTDTEIKQISERGSKIISKGCSKELEDKNPFVLAAFAGIELYPPLIKSLCLKENGTFCFIKDAITIANLPPTNFTKPFINPFADKVVFCDYRSFCVPCFQDIINTMFDVIFDPKNKDALASLITLLGILNVPITETELEQSKLFVMIKCGFKFLDNPSLNGNN</sequence>
<name>A0A9N9NI86_9GLOM</name>
<proteinExistence type="predicted"/>
<protein>
    <submittedName>
        <fullName evidence="2">19_t:CDS:1</fullName>
    </submittedName>
</protein>
<organism evidence="2 3">
    <name type="scientific">Racocetra fulgida</name>
    <dbReference type="NCBI Taxonomy" id="60492"/>
    <lineage>
        <taxon>Eukaryota</taxon>
        <taxon>Fungi</taxon>
        <taxon>Fungi incertae sedis</taxon>
        <taxon>Mucoromycota</taxon>
        <taxon>Glomeromycotina</taxon>
        <taxon>Glomeromycetes</taxon>
        <taxon>Diversisporales</taxon>
        <taxon>Gigasporaceae</taxon>
        <taxon>Racocetra</taxon>
    </lineage>
</organism>
<reference evidence="2" key="1">
    <citation type="submission" date="2021-06" db="EMBL/GenBank/DDBJ databases">
        <authorList>
            <person name="Kallberg Y."/>
            <person name="Tangrot J."/>
            <person name="Rosling A."/>
        </authorList>
    </citation>
    <scope>NUCLEOTIDE SEQUENCE</scope>
    <source>
        <strain evidence="2">IN212</strain>
    </source>
</reference>
<dbReference type="AlphaFoldDB" id="A0A9N9NI86"/>
<dbReference type="Pfam" id="PF24855">
    <property type="entry name" value="DUF7729"/>
    <property type="match status" value="1"/>
</dbReference>
<feature type="non-terminal residue" evidence="2">
    <location>
        <position position="1"/>
    </location>
</feature>
<evidence type="ECO:0000259" key="1">
    <source>
        <dbReference type="Pfam" id="PF24855"/>
    </source>
</evidence>
<keyword evidence="3" id="KW-1185">Reference proteome</keyword>
<comment type="caution">
    <text evidence="2">The sequence shown here is derived from an EMBL/GenBank/DDBJ whole genome shotgun (WGS) entry which is preliminary data.</text>
</comment>
<dbReference type="OrthoDB" id="10413828at2759"/>
<gene>
    <name evidence="2" type="ORF">RFULGI_LOCUS12449</name>
</gene>
<accession>A0A9N9NI86</accession>
<feature type="domain" description="DUF7729" evidence="1">
    <location>
        <begin position="17"/>
        <end position="175"/>
    </location>
</feature>
<evidence type="ECO:0000313" key="3">
    <source>
        <dbReference type="Proteomes" id="UP000789396"/>
    </source>
</evidence>